<keyword evidence="1" id="KW-0636">Prenylation</keyword>
<evidence type="ECO:0000313" key="4">
    <source>
        <dbReference type="Proteomes" id="UP000274504"/>
    </source>
</evidence>
<reference evidence="5" key="1">
    <citation type="submission" date="2017-02" db="UniProtKB">
        <authorList>
            <consortium name="WormBaseParasite"/>
        </authorList>
    </citation>
    <scope>IDENTIFICATION</scope>
</reference>
<dbReference type="UniPathway" id="UPA00163"/>
<reference evidence="3 4" key="2">
    <citation type="submission" date="2018-11" db="EMBL/GenBank/DDBJ databases">
        <authorList>
            <consortium name="Pathogen Informatics"/>
        </authorList>
    </citation>
    <scope>NUCLEOTIDE SEQUENCE [LARGE SCALE GENOMIC DNA]</scope>
</reference>
<comment type="subcellular location">
    <subcellularLocation>
        <location evidence="1">Cell membrane</location>
        <topology evidence="1">Lipid-anchor</topology>
        <orientation evidence="1">Cytoplasmic side</orientation>
    </subcellularLocation>
</comment>
<dbReference type="OrthoDB" id="5971574at2759"/>
<accession>A0A0R3SM24</accession>
<keyword evidence="2" id="KW-0812">Transmembrane</keyword>
<comment type="similarity">
    <text evidence="1">Belongs to the phosphorylase b kinase regulatory chain family.</text>
</comment>
<comment type="pathway">
    <text evidence="1">Glycan biosynthesis; glycogen metabolism.</text>
</comment>
<dbReference type="InterPro" id="IPR008734">
    <property type="entry name" value="PHK_A/B_su"/>
</dbReference>
<evidence type="ECO:0000313" key="3">
    <source>
        <dbReference type="EMBL" id="VDL58305.1"/>
    </source>
</evidence>
<name>A0A0R3SM24_HYMDI</name>
<evidence type="ECO:0000256" key="2">
    <source>
        <dbReference type="SAM" id="Phobius"/>
    </source>
</evidence>
<dbReference type="AlphaFoldDB" id="A0A0R3SM24"/>
<evidence type="ECO:0000256" key="1">
    <source>
        <dbReference type="RuleBase" id="RU364123"/>
    </source>
</evidence>
<feature type="transmembrane region" description="Helical" evidence="2">
    <location>
        <begin position="137"/>
        <end position="156"/>
    </location>
</feature>
<evidence type="ECO:0000313" key="5">
    <source>
        <dbReference type="WBParaSite" id="HDID_0000598901-mRNA-1"/>
    </source>
</evidence>
<dbReference type="GO" id="GO:0005886">
    <property type="term" value="C:plasma membrane"/>
    <property type="evidence" value="ECO:0007669"/>
    <property type="project" value="UniProtKB-SubCell"/>
</dbReference>
<dbReference type="GO" id="GO:0005977">
    <property type="term" value="P:glycogen metabolic process"/>
    <property type="evidence" value="ECO:0007669"/>
    <property type="project" value="UniProtKB-UniPathway"/>
</dbReference>
<dbReference type="GO" id="GO:0005964">
    <property type="term" value="C:phosphorylase kinase complex"/>
    <property type="evidence" value="ECO:0007669"/>
    <property type="project" value="TreeGrafter"/>
</dbReference>
<dbReference type="Proteomes" id="UP000274504">
    <property type="component" value="Unassembled WGS sequence"/>
</dbReference>
<proteinExistence type="inferred from homology"/>
<keyword evidence="1" id="KW-0112">Calmodulin-binding</keyword>
<gene>
    <name evidence="3" type="ORF">HDID_LOCUS5987</name>
</gene>
<comment type="function">
    <text evidence="1">Phosphorylase b kinase catalyzes the phosphorylation of serine in certain substrates, including troponin I.</text>
</comment>
<organism evidence="5">
    <name type="scientific">Hymenolepis diminuta</name>
    <name type="common">Rat tapeworm</name>
    <dbReference type="NCBI Taxonomy" id="6216"/>
    <lineage>
        <taxon>Eukaryota</taxon>
        <taxon>Metazoa</taxon>
        <taxon>Spiralia</taxon>
        <taxon>Lophotrochozoa</taxon>
        <taxon>Platyhelminthes</taxon>
        <taxon>Cestoda</taxon>
        <taxon>Eucestoda</taxon>
        <taxon>Cyclophyllidea</taxon>
        <taxon>Hymenolepididae</taxon>
        <taxon>Hymenolepis</taxon>
    </lineage>
</organism>
<dbReference type="InterPro" id="IPR008928">
    <property type="entry name" value="6-hairpin_glycosidase_sf"/>
</dbReference>
<keyword evidence="1" id="KW-0119">Carbohydrate metabolism</keyword>
<dbReference type="GO" id="GO:0005516">
    <property type="term" value="F:calmodulin binding"/>
    <property type="evidence" value="ECO:0007669"/>
    <property type="project" value="UniProtKB-KW"/>
</dbReference>
<dbReference type="PANTHER" id="PTHR10749:SF7">
    <property type="entry name" value="PHOSPHORYLASE B KINASE REGULATORY SUBUNIT ALPHA-RELATED"/>
    <property type="match status" value="1"/>
</dbReference>
<dbReference type="SUPFAM" id="SSF48208">
    <property type="entry name" value="Six-hairpin glycosidases"/>
    <property type="match status" value="1"/>
</dbReference>
<protein>
    <recommendedName>
        <fullName evidence="1">Phosphorylase b kinase regulatory subunit</fullName>
    </recommendedName>
</protein>
<dbReference type="PANTHER" id="PTHR10749">
    <property type="entry name" value="PHOSPHORYLASE B KINASE REGULATORY SUBUNIT"/>
    <property type="match status" value="1"/>
</dbReference>
<dbReference type="WBParaSite" id="HDID_0000598901-mRNA-1">
    <property type="protein sequence ID" value="HDID_0000598901-mRNA-1"/>
    <property type="gene ID" value="HDID_0000598901"/>
</dbReference>
<keyword evidence="2" id="KW-1133">Transmembrane helix</keyword>
<keyword evidence="1 2" id="KW-0472">Membrane</keyword>
<keyword evidence="1" id="KW-0449">Lipoprotein</keyword>
<keyword evidence="1" id="KW-1003">Cell membrane</keyword>
<dbReference type="STRING" id="6216.A0A0R3SM24"/>
<dbReference type="EMBL" id="UYSG01003890">
    <property type="protein sequence ID" value="VDL58305.1"/>
    <property type="molecule type" value="Genomic_DNA"/>
</dbReference>
<sequence length="162" mass="18340">MNQITCKKPASDSDDFLYPIMPELYSLPADKIDAEIKAHNSQVRIPIGSAPHLWGQSMYILSRLIMDRLLLPGEIDPLGRRMAAEPKPDLVVQIVVLAEDDLVKERLAEYNLDAQTPTEVVCDSGIQIYPAKVLLQIYNQLGMICLYVLMAFKLIIYHSRKK</sequence>
<keyword evidence="1" id="KW-0321">Glycogen metabolism</keyword>